<keyword evidence="2" id="KW-1185">Reference proteome</keyword>
<dbReference type="AlphaFoldDB" id="A0A6J0K6A5"/>
<accession>A0A6J0K6A5</accession>
<feature type="domain" description="F-box" evidence="1">
    <location>
        <begin position="12"/>
        <end position="62"/>
    </location>
</feature>
<dbReference type="Pfam" id="PF24758">
    <property type="entry name" value="LRR_At5g56370"/>
    <property type="match status" value="1"/>
</dbReference>
<dbReference type="Proteomes" id="UP000504610">
    <property type="component" value="Chromosome 7"/>
</dbReference>
<dbReference type="Pfam" id="PF08387">
    <property type="entry name" value="FBD"/>
    <property type="match status" value="1"/>
</dbReference>
<sequence length="472" mass="54030">MEKSFAKEKQSNSEMNDLPDPLLCHILSFLSTKDSVRTSLLSKRWRSLWSQVPSFDLDLDSLQFYYDDFSFTDLVNRFLESDENLALNRFKLICPYEYVFDNDQDDTVLESWIDALVKRRVRHLDFQVNSDDNELVCMPLSLYSCNTLVSLSLYHVFLCGFKLASAVSLPCLKVMRLDRVRYDQSSESGESNLETLVASCPVLEKLTVIRDRFELLEFMRVRSASLKSFVLGIEDYEVGLLGEDHVVEIDAPRLELMSLCDQLSRSVVIHSIAPCAVVKIDVNFDGKDGYALLYQDDDDDDHDDDDEDDDSNSKRTMIRNFLSRISTVCGMEISSVTLQAIHNYSKLEPLPQFSDLSWLKVYFLESFWELLPTFLCCCPSLHTLVMEFEFDKEGCPMKLSSVPPCFVSSLKYVELATQGTTKTSSQMKLAIFFLRNCSVLKKLTLSGSFGDDIIKKIKKIPRRSRRCVIVTG</sequence>
<evidence type="ECO:0000259" key="1">
    <source>
        <dbReference type="PROSITE" id="PS50181"/>
    </source>
</evidence>
<proteinExistence type="predicted"/>
<gene>
    <name evidence="3" type="primary">LOC108815377</name>
</gene>
<dbReference type="InterPro" id="IPR050232">
    <property type="entry name" value="FBL13/AtMIF1-like"/>
</dbReference>
<dbReference type="PROSITE" id="PS50181">
    <property type="entry name" value="FBOX"/>
    <property type="match status" value="1"/>
</dbReference>
<dbReference type="Pfam" id="PF00646">
    <property type="entry name" value="F-box"/>
    <property type="match status" value="1"/>
</dbReference>
<dbReference type="SMART" id="SM00579">
    <property type="entry name" value="FBD"/>
    <property type="match status" value="1"/>
</dbReference>
<dbReference type="PANTHER" id="PTHR31900:SF25">
    <property type="entry name" value="FBD DOMAIN-CONTAINING PROTEIN"/>
    <property type="match status" value="1"/>
</dbReference>
<dbReference type="CDD" id="cd22160">
    <property type="entry name" value="F-box_AtFBL13-like"/>
    <property type="match status" value="1"/>
</dbReference>
<dbReference type="SUPFAM" id="SSF81383">
    <property type="entry name" value="F-box domain"/>
    <property type="match status" value="1"/>
</dbReference>
<name>A0A6J0K6A5_RAPSA</name>
<reference evidence="2" key="1">
    <citation type="journal article" date="2019" name="Database">
        <title>The radish genome database (RadishGD): an integrated information resource for radish genomics.</title>
        <authorList>
            <person name="Yu H.J."/>
            <person name="Baek S."/>
            <person name="Lee Y.J."/>
            <person name="Cho A."/>
            <person name="Mun J.H."/>
        </authorList>
    </citation>
    <scope>NUCLEOTIDE SEQUENCE [LARGE SCALE GENOMIC DNA]</scope>
    <source>
        <strain evidence="2">cv. WK10039</strain>
    </source>
</reference>
<dbReference type="SUPFAM" id="SSF52047">
    <property type="entry name" value="RNI-like"/>
    <property type="match status" value="1"/>
</dbReference>
<dbReference type="InterPro" id="IPR006566">
    <property type="entry name" value="FBD"/>
</dbReference>
<reference evidence="3" key="2">
    <citation type="submission" date="2025-08" db="UniProtKB">
        <authorList>
            <consortium name="RefSeq"/>
        </authorList>
    </citation>
    <scope>IDENTIFICATION</scope>
    <source>
        <tissue evidence="3">Leaf</tissue>
    </source>
</reference>
<dbReference type="OrthoDB" id="1099371at2759"/>
<dbReference type="SMART" id="SM00256">
    <property type="entry name" value="FBOX"/>
    <property type="match status" value="1"/>
</dbReference>
<protein>
    <submittedName>
        <fullName evidence="3">F-box/FBD/LRR-repeat protein At1g16930</fullName>
    </submittedName>
</protein>
<evidence type="ECO:0000313" key="2">
    <source>
        <dbReference type="Proteomes" id="UP000504610"/>
    </source>
</evidence>
<dbReference type="PANTHER" id="PTHR31900">
    <property type="entry name" value="F-BOX/RNI SUPERFAMILY PROTEIN-RELATED"/>
    <property type="match status" value="1"/>
</dbReference>
<dbReference type="InterPro" id="IPR001810">
    <property type="entry name" value="F-box_dom"/>
</dbReference>
<organism evidence="2 3">
    <name type="scientific">Raphanus sativus</name>
    <name type="common">Radish</name>
    <name type="synonym">Raphanus raphanistrum var. sativus</name>
    <dbReference type="NCBI Taxonomy" id="3726"/>
    <lineage>
        <taxon>Eukaryota</taxon>
        <taxon>Viridiplantae</taxon>
        <taxon>Streptophyta</taxon>
        <taxon>Embryophyta</taxon>
        <taxon>Tracheophyta</taxon>
        <taxon>Spermatophyta</taxon>
        <taxon>Magnoliopsida</taxon>
        <taxon>eudicotyledons</taxon>
        <taxon>Gunneridae</taxon>
        <taxon>Pentapetalae</taxon>
        <taxon>rosids</taxon>
        <taxon>malvids</taxon>
        <taxon>Brassicales</taxon>
        <taxon>Brassicaceae</taxon>
        <taxon>Brassiceae</taxon>
        <taxon>Raphanus</taxon>
    </lineage>
</organism>
<dbReference type="InterPro" id="IPR055411">
    <property type="entry name" value="LRR_FXL15/At3g58940/PEG3-like"/>
</dbReference>
<dbReference type="Gene3D" id="1.20.1280.50">
    <property type="match status" value="1"/>
</dbReference>
<dbReference type="InterPro" id="IPR036047">
    <property type="entry name" value="F-box-like_dom_sf"/>
</dbReference>
<evidence type="ECO:0000313" key="3">
    <source>
        <dbReference type="RefSeq" id="XP_018443505.1"/>
    </source>
</evidence>
<dbReference type="InterPro" id="IPR053781">
    <property type="entry name" value="F-box_AtFBL13-like"/>
</dbReference>
<dbReference type="RefSeq" id="XP_018443505.1">
    <property type="nucleotide sequence ID" value="XM_018588003.2"/>
</dbReference>
<dbReference type="KEGG" id="rsz:108815377"/>
<dbReference type="GeneID" id="108815377"/>